<feature type="region of interest" description="Disordered" evidence="7">
    <location>
        <begin position="2209"/>
        <end position="2233"/>
    </location>
</feature>
<evidence type="ECO:0000256" key="4">
    <source>
        <dbReference type="ARBA" id="ARBA00022806"/>
    </source>
</evidence>
<feature type="compositionally biased region" description="Basic and acidic residues" evidence="7">
    <location>
        <begin position="623"/>
        <end position="653"/>
    </location>
</feature>
<dbReference type="Proteomes" id="UP000005239">
    <property type="component" value="Unassembled WGS sequence"/>
</dbReference>
<dbReference type="Gene3D" id="3.40.50.300">
    <property type="entry name" value="P-loop containing nucleotide triphosphate hydrolases"/>
    <property type="match status" value="10"/>
</dbReference>
<accession>A0A8R1YEE6</accession>
<protein>
    <submittedName>
        <fullName evidence="8">AAA protein</fullName>
    </submittedName>
</protein>
<dbReference type="Pfam" id="PF13086">
    <property type="entry name" value="AAA_11"/>
    <property type="match status" value="5"/>
</dbReference>
<dbReference type="SMART" id="SM00382">
    <property type="entry name" value="AAA"/>
    <property type="match status" value="6"/>
</dbReference>
<feature type="compositionally biased region" description="Basic and acidic residues" evidence="7">
    <location>
        <begin position="320"/>
        <end position="330"/>
    </location>
</feature>
<reference evidence="9" key="1">
    <citation type="journal article" date="2008" name="Nat. Genet.">
        <title>The Pristionchus pacificus genome provides a unique perspective on nematode lifestyle and parasitism.</title>
        <authorList>
            <person name="Dieterich C."/>
            <person name="Clifton S.W."/>
            <person name="Schuster L.N."/>
            <person name="Chinwalla A."/>
            <person name="Delehaunty K."/>
            <person name="Dinkelacker I."/>
            <person name="Fulton L."/>
            <person name="Fulton R."/>
            <person name="Godfrey J."/>
            <person name="Minx P."/>
            <person name="Mitreva M."/>
            <person name="Roeseler W."/>
            <person name="Tian H."/>
            <person name="Witte H."/>
            <person name="Yang S.P."/>
            <person name="Wilson R.K."/>
            <person name="Sommer R.J."/>
        </authorList>
    </citation>
    <scope>NUCLEOTIDE SEQUENCE [LARGE SCALE GENOMIC DNA]</scope>
    <source>
        <strain evidence="9">PS312</strain>
    </source>
</reference>
<feature type="compositionally biased region" description="Basic and acidic residues" evidence="7">
    <location>
        <begin position="2209"/>
        <end position="2223"/>
    </location>
</feature>
<gene>
    <name evidence="8" type="primary">WBGene00103203</name>
</gene>
<dbReference type="InterPro" id="IPR041677">
    <property type="entry name" value="DNA2/NAM7_AAA_11"/>
</dbReference>
<dbReference type="SUPFAM" id="SSF52540">
    <property type="entry name" value="P-loop containing nucleoside triphosphate hydrolases"/>
    <property type="match status" value="5"/>
</dbReference>
<reference evidence="8" key="2">
    <citation type="submission" date="2022-06" db="UniProtKB">
        <authorList>
            <consortium name="EnsemblMetazoa"/>
        </authorList>
    </citation>
    <scope>IDENTIFICATION</scope>
    <source>
        <strain evidence="8">PS312</strain>
    </source>
</reference>
<keyword evidence="4" id="KW-0347">Helicase</keyword>
<dbReference type="InterPro" id="IPR041679">
    <property type="entry name" value="DNA2/NAM7-like_C"/>
</dbReference>
<dbReference type="EnsemblMetazoa" id="PPA13649.1">
    <property type="protein sequence ID" value="PPA13649.1"/>
    <property type="gene ID" value="WBGene00103203"/>
</dbReference>
<dbReference type="SMART" id="SM00487">
    <property type="entry name" value="DEXDc"/>
    <property type="match status" value="4"/>
</dbReference>
<keyword evidence="2" id="KW-0547">Nucleotide-binding</keyword>
<dbReference type="InterPro" id="IPR050534">
    <property type="entry name" value="Coronavir_polyprotein_1ab"/>
</dbReference>
<proteinExistence type="inferred from homology"/>
<feature type="region of interest" description="Disordered" evidence="7">
    <location>
        <begin position="614"/>
        <end position="653"/>
    </location>
</feature>
<dbReference type="Pfam" id="PF13087">
    <property type="entry name" value="AAA_12"/>
    <property type="match status" value="4"/>
</dbReference>
<dbReference type="PANTHER" id="PTHR43788:SF16">
    <property type="entry name" value="HELICASE WITH ZINC FINGER 2"/>
    <property type="match status" value="1"/>
</dbReference>
<dbReference type="InterPro" id="IPR014001">
    <property type="entry name" value="Helicase_ATP-bd"/>
</dbReference>
<name>A0A2A6BEJ4_PRIPA</name>
<evidence type="ECO:0000256" key="6">
    <source>
        <dbReference type="ARBA" id="ARBA00048432"/>
    </source>
</evidence>
<sequence length="4711" mass="525647">MVEDFANGLRIVPLVDERGILSSIGAYPQHPWKHLFQARALPAPTRCHRIPSTLVAPAKYANDSDLHGPAGAAAYYGGRPVMPQEAVRLSDVQSFRNKTALKAVASCDGEKLTSLTARLSTLTTASARPVIYRYIDVIRDAMAVLEAIHFELFMPDRPDLRFIIIPFTSLPPQTVEREWFTVHDADLLMEPSFSIELGETVYPVLWEAKDFEKMCFENEEAELEERSGMAYIVKKKAPVRGGEHAVSDISNWDFVIREHLFPDVDCRREHALVHVTMRNMLTSHLYPVEPPLPPPVPPPITDNDMSADESSSSISEDESENGKKQKEEEKFDGRSEYLKMVCEVRTYAQRLSRVVTRVRALSASDAERIEDRLGGFTTYGAHGDLQLMDQLFRLGSRFRVSASRGADTKDVGELRVDESVILNTITDNKIGDIRECRTLIDSIYGRRGAYDSLPDAHIDLQTTSYNDGSVMRLNAAQSRAVRLYADAAGPRVFCIRSPPGSGKTTVAAAMAAEVARTIARTRRMRRFGPNRNPRIEEYDHYDSIQLLLSVQNVAVDNMGAALKKMDYGGGMVYNMKSTKKLNPLDPAPFDFFDLMNEAELEKWKKQQMILPPEVIARNKQKEKKREEEDKKNGKKGKDNKKDKKDKESKKEKEVEECITHYRRKYEKKVYPKILLSTVEMVLQKMYTESKLLSVYIFCDLKKVRRVIIDEASLLTESALFCIIRRFPEARIILIGDDKQLPPFMYDEKILGHEMAGRPALSVPVVELNEVYRAPPTLVAPYNRLAYNNKLVSMKAEGDYPLSEIGMIHWGLPQLMLIDVEGREMRNEKTMSLYNEKELKVLVSLLKKFPSWWTKDIMIICLYKDQKKRLQEILDKEYQANPIPEKQYTVLTVDSAQGKEKPIVILMTTRTQRATDFFCSIERCNVAVSRQQKALIILGKAPLLTTNKPWSTMTEDYFNGLSIVPLATHHSALSRIAAEEAHPWRGLYETRTPPPVHTHRPPLTTPPPTTYREDAQLIAPPSATSPLLAYGKQNSLDVELHETIRLCDVEAFRKNTAEKARSKANNDQINDLSAGLARLSPSSPSIRPVIYRYVDAIKNSFALVEAIHFELFMPDRPDLRFLGVRTASLPPGTVEGDFIRIADAAPLARPSFAVNLGMTEYPVLWEAARFEKIALSAQAERHGLAYVVGRSGIGCSEAIGEIADRELAVRDSVFAPGGPVGREHSLIRVQMRDMPTAHLYTVEPPRPSPPPTLMSRDDAIAALERMGSYDRAAVYKAFVQVAAPRDDAYVLQTLKGHAGNSRLRRALGAMGPSGARAEDPRSDYVRNVAEVCTSSQHAGRVVSAARALSAPEADRLADRLRAFASYGQKGDLEFMDELFRLGSRYRVAASQGTDARDVETKIDESVVLLTISDDKLGPLEACRPLLDCIYGRGGVEETRELGDKKPEPIFFCGMQLKDAQSRAIRMYADEDGPRVFAILSPPGSGKTTIAAAMAATVARSQYPDLGFDVDADYYDAGGEAQLMLSVQNVAVDNIGAALKKMWRGEMPGAVRLLRSDEAGGARAIIRGDPFSENAHEETVRFNTYDECLTTCRREKERKIYPKIILSTVEMVLQKMYTSSKLCEDLRRVRQIVIDEASLLTEAALYAIIRRFPRARIVLIGDDKQLPPFMYDAAILGHELAGRAALSVAMNTGRVPVVQLNEVYRAPPSLVEPYNRLAYGGKLVSRKPEGSLQPLSQIGFVASGRPQLLLIDVDGREERSERSSSLYNEKELQVLVRFLSKCPADWASGTMIICLYKDQKWRVQDMLNRIDRQNQYTVLTVDSAQGKEAPMVILLTTRTQKATDFFCSPERCNVAISRQQQALVILGKKSLLSTTYPWSTLHISSPSAASAEHPWRGLYQVEFEIRAIVSFSPTLSLTGQSGERVCEMKRRRPVFLEIYYQERRESPPTAWTKMPSIDRPPCEEVELPETIRLCDVEEFRKRGNVVIAGLFTSSRSTRNVIYRYINVIKDSFALLEAIHFELFMPGDYFFISDVALLPNPSFGVKLGGTLYPVLFAAKLAQKVQFNSIAADGEVVAVSEMYDRDFSIAGAFPDHSLVDVTSRDILPAHLFPVRGRPSPPPPPFDYLTRVSGVRTCSQRAGRVATAFVPSASEVERIEDRLGAFAGYGQPGGLALMRALFGLGCVFRCICSSHSIFPQIARVESRGRARCGRDENRRVGHHQDARRPQSRRRRGVPPAARLHLRTRLGNLTLNAAQSHALRLYADASGLRVFCVRSPPGSGKTTVASVMAAAVALANKANPRAAGSAGVQLLLSVQNVAVDNMGAALKKMDYGGGTVYNMKSTKKLDPHTPAPFDFFDQMSRERLQEWKAGKQSMERRVWNGRNRSATMERFASYEECLDHYRREYEKSINPKIILSTVELVLYKMLNPSRARDVLNEVRRVIIDEASLLTEAALYVIIRRFPYARIVLIGDEKQLPPFMYDKKILGHELAGRPALSVAIKNGNVPIVELNEVYRAPPTMVAPYNRVAYGGRLVSKMAEGERPLSSIGLVHSGLPQLLLIDVDGKEERNGKTMSLCNMKEIDVVLRLLKKFPAQWAKDVMIICLYKEQKWRLHNKLKNQNHLKQCSVLTVDSAQGKEAPIVILMTTRTQRANDFFCSTERCTVSISRQQKALIILGKAQLLTTNAPWSTVVNGDDFTRIKADQIKSMMTEDYCNGLNIVPLHHGPSILNVSSTAVSAEHPWRSLYAEREPPPERSTMVPSIKAAPAVYEHLEQLVGPPPAVDNSAVKNCPLYPPEGGRGSRKARGGGRASRQAWAMYKADTTVSASSVPPPDAQTYRRPGEVELHETVRLCDVEAFRKTTAETARTGAKTNGLSAGSSHLPSSIRPVIYRYIDVNKCSFALLEAIHFELFMPDRPDLRFLAVPITAVPAGTIEGDYFRIAHADLLSNPLFAVKLGKTENPVVWEAKQIGKIGIPSQNDEDGLAYIVKKQSGAGVEAAAISSVADSDIPIRRHLLPDEQSAREHALVRLAMRSMHPANLYMLEPLHPPAAAPPAPKAADIIRTIESLTPGERAAVYKEYTCATAGDDETALRILKIHAENPQMVEALEAVGVMGAGGGDGKGGAEGRFDARAAYLERVDGVRSSSQREGRVASAVRALDATEAARIRDRLGAFASYGQPGDLQLMHELFRLGSRYREFASQGMDTNDAGEMRIDESIVLRTIADQKLGCLEHCRPLLNCLYGRSGALGGPISAATDNEEQVSVPFVNGAWLELNAAQSRAVRAYADADGPRVFCVRSPPGSGKTTVAAAMAAEVARHTVGESRLIPSGYGRVMDCADYSSVQLLLAVQNVAVDNMGAALKKMEYGGGTVYNMKSAKKLNPREPAPYDYFDLMNKAELYNWTTNKMKLPPQQLRNFQSKMKEENREAQKWREIEECITYYRKEYEKTVYPKIILSTVEMMLQKMYTDSKLISDLAKVRNVIIDEASLLTEAALFAIIRRFPEARIVLIGDDKQLPPFMYDKGVLGHELAGRPALSVAMKTGAVPVIELNEVYRAPPSLAEPYNRLAYGGRLVSRKPDNATPLSDLDLVRRGQPQLLLIDVDGWEERNDRSMSLSNTKELNAVGKEAPIVVLLTTRTQRATDFFCSPERCNVAVSRQQSALVILGKAELLRSVHPWSTMTEDYFNGLDIVPLDADFSILSSTTISDEHPWRGLYQHREPPPDHSTKLPSIRGAPLAYRHDHQLVADCVRPKKVAISKFGAALRRPVQSDTSSEEEPETEEWHETIRLCDVEALRTKTAHKALSHSNPFDGLSAGIARLSTSPFSIRPVIYRYIDVMKNSFALLEAIHFELFMPDRPDLRFLAVSFTAVPAGTVEGDYFHLSDAFLLSEPSFAIKLGTVEYPIVWEVKRASKIEFASQSDKQGLAYIVKKKAKGGGETAISEISDGELFIRDRLFPDEESRGEHALVAVTMRKMVTARLYPVEPPLPGPPPPPPPTEEELLARLLALAPEEPSSPEKPDYLSMVYEEFVIGRPPPGFNIIAFLEKYLADAKFLKTLEAVESHKVAQDARDDEAVKTFQAAFGRSNTEVKKAKPKHDPRSEYLKRIDGVQSSSQRSGDVVSALRTLSAPEAERIEDRLGGFTTYGRAGDVELMDTLFKLGSRYRVFACYGADADDAGETKIDESVVLKTILDRELGSLENCRSLLDCIYDRRGALDSTISATATVGLKHLIMCDGKELQLNRAQSRAVRLYADADGPRVFCILSPPGSGKTTVAAAMAAEVARSIVAERLEKRFGYRGERVEVFDHYDTVQLLLSVQNVAVDNMGAALKKMDYGRGTVYNMKSTKKLNPRNPAPYDYFDLMSAEDLDNWKNNKVQLSPEMLRNLRMKREKEKETQRDKKKLKEWEELVTYYRREYEKTVYPKIILSTVEMMLQKMYTDSKLNTDLENVRNVIIDEASLLTEAALFAIIRRFSEARIVLIGDDHQLPPFMYDEKVLGHELAGRPALSVAMKTGKVPVVELNEVYRAPPTLVAPYNRLAYGGRLVSKKEETDQPLSVIGLVHAGCPQLLLIDVDGREERNENTMSLSNVEELRALLQLLQKFPRGWSRDIMIICLYKDQKKRLEEMLDRECKFGANLDKQYTVLTVDSAQGKEAPIVILMTTRTQRASDFFCSTERCNVAVSRQQKALIVLGKAPLLTTNKPWSTVVNGDDFTTVKARDIN</sequence>
<dbReference type="GO" id="GO:0005524">
    <property type="term" value="F:ATP binding"/>
    <property type="evidence" value="ECO:0007669"/>
    <property type="project" value="UniProtKB-KW"/>
</dbReference>
<evidence type="ECO:0000313" key="8">
    <source>
        <dbReference type="EnsemblMetazoa" id="PPA13649.1"/>
    </source>
</evidence>
<evidence type="ECO:0000256" key="2">
    <source>
        <dbReference type="ARBA" id="ARBA00022741"/>
    </source>
</evidence>
<dbReference type="InterPro" id="IPR003593">
    <property type="entry name" value="AAA+_ATPase"/>
</dbReference>
<dbReference type="GO" id="GO:0016787">
    <property type="term" value="F:hydrolase activity"/>
    <property type="evidence" value="ECO:0007669"/>
    <property type="project" value="UniProtKB-KW"/>
</dbReference>
<keyword evidence="9" id="KW-1185">Reference proteome</keyword>
<feature type="compositionally biased region" description="Low complexity" evidence="7">
    <location>
        <begin position="302"/>
        <end position="314"/>
    </location>
</feature>
<keyword evidence="5" id="KW-0067">ATP-binding</keyword>
<organism evidence="8 9">
    <name type="scientific">Pristionchus pacificus</name>
    <name type="common">Parasitic nematode worm</name>
    <dbReference type="NCBI Taxonomy" id="54126"/>
    <lineage>
        <taxon>Eukaryota</taxon>
        <taxon>Metazoa</taxon>
        <taxon>Ecdysozoa</taxon>
        <taxon>Nematoda</taxon>
        <taxon>Chromadorea</taxon>
        <taxon>Rhabditida</taxon>
        <taxon>Rhabditina</taxon>
        <taxon>Diplogasteromorpha</taxon>
        <taxon>Diplogasteroidea</taxon>
        <taxon>Neodiplogasteridae</taxon>
        <taxon>Pristionchus</taxon>
    </lineage>
</organism>
<comment type="similarity">
    <text evidence="1">Belongs to the DNA2/NAM7 helicase family.</text>
</comment>
<dbReference type="PANTHER" id="PTHR43788">
    <property type="entry name" value="DNA2/NAM7 HELICASE FAMILY MEMBER"/>
    <property type="match status" value="1"/>
</dbReference>
<accession>A0A2A6BEJ4</accession>
<feature type="region of interest" description="Disordered" evidence="7">
    <location>
        <begin position="288"/>
        <end position="330"/>
    </location>
</feature>
<evidence type="ECO:0000256" key="1">
    <source>
        <dbReference type="ARBA" id="ARBA00007913"/>
    </source>
</evidence>
<feature type="compositionally biased region" description="Pro residues" evidence="7">
    <location>
        <begin position="288"/>
        <end position="300"/>
    </location>
</feature>
<dbReference type="InterPro" id="IPR027417">
    <property type="entry name" value="P-loop_NTPase"/>
</dbReference>
<dbReference type="GO" id="GO:0043139">
    <property type="term" value="F:5'-3' DNA helicase activity"/>
    <property type="evidence" value="ECO:0000318"/>
    <property type="project" value="GO_Central"/>
</dbReference>
<keyword evidence="3" id="KW-0378">Hydrolase</keyword>
<dbReference type="CDD" id="cd18808">
    <property type="entry name" value="SF1_C_Upf1"/>
    <property type="match status" value="4"/>
</dbReference>
<evidence type="ECO:0000313" key="9">
    <source>
        <dbReference type="Proteomes" id="UP000005239"/>
    </source>
</evidence>
<evidence type="ECO:0000256" key="5">
    <source>
        <dbReference type="ARBA" id="ARBA00022840"/>
    </source>
</evidence>
<dbReference type="InterPro" id="IPR047187">
    <property type="entry name" value="SF1_C_Upf1"/>
</dbReference>
<evidence type="ECO:0000256" key="7">
    <source>
        <dbReference type="SAM" id="MobiDB-lite"/>
    </source>
</evidence>
<comment type="catalytic activity">
    <reaction evidence="6">
        <text>ATP + H2O = ADP + phosphate + H(+)</text>
        <dbReference type="Rhea" id="RHEA:13065"/>
        <dbReference type="ChEBI" id="CHEBI:15377"/>
        <dbReference type="ChEBI" id="CHEBI:15378"/>
        <dbReference type="ChEBI" id="CHEBI:30616"/>
        <dbReference type="ChEBI" id="CHEBI:43474"/>
        <dbReference type="ChEBI" id="CHEBI:456216"/>
        <dbReference type="EC" id="3.6.4.12"/>
    </reaction>
    <physiologicalReaction direction="left-to-right" evidence="6">
        <dbReference type="Rhea" id="RHEA:13066"/>
    </physiologicalReaction>
</comment>
<evidence type="ECO:0000256" key="3">
    <source>
        <dbReference type="ARBA" id="ARBA00022801"/>
    </source>
</evidence>